<accession>A0A6J0KL95</accession>
<dbReference type="RefSeq" id="XP_018448368.2">
    <property type="nucleotide sequence ID" value="XM_018592866.2"/>
</dbReference>
<proteinExistence type="predicted"/>
<dbReference type="PANTHER" id="PTHR33248">
    <property type="entry name" value="ZINC ION-BINDING PROTEIN"/>
    <property type="match status" value="1"/>
</dbReference>
<dbReference type="Proteomes" id="UP000504610">
    <property type="component" value="Chromosome 9"/>
</dbReference>
<reference evidence="1" key="1">
    <citation type="journal article" date="2019" name="Database">
        <title>The radish genome database (RadishGD): an integrated information resource for radish genomics.</title>
        <authorList>
            <person name="Yu H.J."/>
            <person name="Baek S."/>
            <person name="Lee Y.J."/>
            <person name="Cho A."/>
            <person name="Mun J.H."/>
        </authorList>
    </citation>
    <scope>NUCLEOTIDE SEQUENCE [LARGE SCALE GENOMIC DNA]</scope>
    <source>
        <strain evidence="1">cv. WK10039</strain>
    </source>
</reference>
<evidence type="ECO:0000313" key="2">
    <source>
        <dbReference type="RefSeq" id="XP_018448368.2"/>
    </source>
</evidence>
<dbReference type="GeneID" id="108819843"/>
<dbReference type="AlphaFoldDB" id="A0A6J0KL95"/>
<organism evidence="1 2">
    <name type="scientific">Raphanus sativus</name>
    <name type="common">Radish</name>
    <name type="synonym">Raphanus raphanistrum var. sativus</name>
    <dbReference type="NCBI Taxonomy" id="3726"/>
    <lineage>
        <taxon>Eukaryota</taxon>
        <taxon>Viridiplantae</taxon>
        <taxon>Streptophyta</taxon>
        <taxon>Embryophyta</taxon>
        <taxon>Tracheophyta</taxon>
        <taxon>Spermatophyta</taxon>
        <taxon>Magnoliopsida</taxon>
        <taxon>eudicotyledons</taxon>
        <taxon>Gunneridae</taxon>
        <taxon>Pentapetalae</taxon>
        <taxon>rosids</taxon>
        <taxon>malvids</taxon>
        <taxon>Brassicales</taxon>
        <taxon>Brassicaceae</taxon>
        <taxon>Brassiceae</taxon>
        <taxon>Raphanus</taxon>
    </lineage>
</organism>
<gene>
    <name evidence="2" type="primary">LOC108819843</name>
</gene>
<protein>
    <submittedName>
        <fullName evidence="2">Uncharacterized protein At4g04775-like</fullName>
    </submittedName>
</protein>
<name>A0A6J0KL95_RAPSA</name>
<dbReference type="InterPro" id="IPR010666">
    <property type="entry name" value="Znf_GRF"/>
</dbReference>
<dbReference type="GO" id="GO:0008270">
    <property type="term" value="F:zinc ion binding"/>
    <property type="evidence" value="ECO:0007669"/>
    <property type="project" value="InterPro"/>
</dbReference>
<dbReference type="OrthoDB" id="1083530at2759"/>
<sequence>MSTSSSTSSRSAARRTVHGVPIKCWCGKGLVVWASETKENPFRRFYRCEVALQRKTESHLFKWEDEAILDEVRMLDAKIMDLVHDIQTLSKTVSEQIDLHKAECVFKVDEHIKQMKQEIRQATRQMKEEFEAIVSSNTVVKPLADSGTTHNFLAAVAIVGAITCLYWKFL</sequence>
<keyword evidence="1" id="KW-1185">Reference proteome</keyword>
<reference evidence="2" key="2">
    <citation type="submission" date="2025-08" db="UniProtKB">
        <authorList>
            <consortium name="RefSeq"/>
        </authorList>
    </citation>
    <scope>IDENTIFICATION</scope>
    <source>
        <tissue evidence="2">Leaf</tissue>
    </source>
</reference>
<dbReference type="KEGG" id="rsz:108819843"/>
<dbReference type="PROSITE" id="PS51999">
    <property type="entry name" value="ZF_GRF"/>
    <property type="match status" value="1"/>
</dbReference>
<evidence type="ECO:0000313" key="1">
    <source>
        <dbReference type="Proteomes" id="UP000504610"/>
    </source>
</evidence>